<protein>
    <submittedName>
        <fullName evidence="1">Uncharacterized protein</fullName>
    </submittedName>
</protein>
<dbReference type="KEGG" id="tpla:ElP_11220"/>
<accession>A0A518GXG8</accession>
<name>A0A518GXG8_9BACT</name>
<evidence type="ECO:0000313" key="2">
    <source>
        <dbReference type="Proteomes" id="UP000317835"/>
    </source>
</evidence>
<dbReference type="RefSeq" id="WP_145267672.1">
    <property type="nucleotide sequence ID" value="NZ_CP036426.1"/>
</dbReference>
<reference evidence="1 2" key="1">
    <citation type="submission" date="2019-02" db="EMBL/GenBank/DDBJ databases">
        <title>Deep-cultivation of Planctomycetes and their phenomic and genomic characterization uncovers novel biology.</title>
        <authorList>
            <person name="Wiegand S."/>
            <person name="Jogler M."/>
            <person name="Boedeker C."/>
            <person name="Pinto D."/>
            <person name="Vollmers J."/>
            <person name="Rivas-Marin E."/>
            <person name="Kohn T."/>
            <person name="Peeters S.H."/>
            <person name="Heuer A."/>
            <person name="Rast P."/>
            <person name="Oberbeckmann S."/>
            <person name="Bunk B."/>
            <person name="Jeske O."/>
            <person name="Meyerdierks A."/>
            <person name="Storesund J.E."/>
            <person name="Kallscheuer N."/>
            <person name="Luecker S."/>
            <person name="Lage O.M."/>
            <person name="Pohl T."/>
            <person name="Merkel B.J."/>
            <person name="Hornburger P."/>
            <person name="Mueller R.-W."/>
            <person name="Bruemmer F."/>
            <person name="Labrenz M."/>
            <person name="Spormann A.M."/>
            <person name="Op den Camp H."/>
            <person name="Overmann J."/>
            <person name="Amann R."/>
            <person name="Jetten M.S.M."/>
            <person name="Mascher T."/>
            <person name="Medema M.H."/>
            <person name="Devos D.P."/>
            <person name="Kaster A.-K."/>
            <person name="Ovreas L."/>
            <person name="Rohde M."/>
            <person name="Galperin M.Y."/>
            <person name="Jogler C."/>
        </authorList>
    </citation>
    <scope>NUCLEOTIDE SEQUENCE [LARGE SCALE GENOMIC DNA]</scope>
    <source>
        <strain evidence="1 2">ElP</strain>
    </source>
</reference>
<dbReference type="OrthoDB" id="284494at2"/>
<evidence type="ECO:0000313" key="1">
    <source>
        <dbReference type="EMBL" id="QDV33279.1"/>
    </source>
</evidence>
<keyword evidence="2" id="KW-1185">Reference proteome</keyword>
<sequence length="199" mass="22238">MLTTPLSTRCLADRIRRAYLRRHPWWTGGGPDAPVWHRSALGLIQAHSADPRLPIDPELFVASQPIFDSLVDPWGDLVAPEAVARYRRRVSRIVRRLRDELRRELRLMRRRSLKGQAMEHQVALGGRGLSPLGRYVAAQRIGRGDLAETLRGEALRQHLGCPLYRLACRGLLSEGGYPEAGPSAALSLPLPLHVAVGWN</sequence>
<dbReference type="Proteomes" id="UP000317835">
    <property type="component" value="Chromosome"/>
</dbReference>
<organism evidence="1 2">
    <name type="scientific">Tautonia plasticadhaerens</name>
    <dbReference type="NCBI Taxonomy" id="2527974"/>
    <lineage>
        <taxon>Bacteria</taxon>
        <taxon>Pseudomonadati</taxon>
        <taxon>Planctomycetota</taxon>
        <taxon>Planctomycetia</taxon>
        <taxon>Isosphaerales</taxon>
        <taxon>Isosphaeraceae</taxon>
        <taxon>Tautonia</taxon>
    </lineage>
</organism>
<dbReference type="AlphaFoldDB" id="A0A518GXG8"/>
<proteinExistence type="predicted"/>
<dbReference type="EMBL" id="CP036426">
    <property type="protein sequence ID" value="QDV33279.1"/>
    <property type="molecule type" value="Genomic_DNA"/>
</dbReference>
<gene>
    <name evidence="1" type="ORF">ElP_11220</name>
</gene>